<sequence length="104" mass="11242">MQVNVNQMSLTNAVASNRPAIAQGLTAPESSRPVIEQDAVEALSLETQPKSKSAAGNLQSRLGAHLEYEQDTRGHQGAIAQYLQTQHAAKRDEIQQMVGVDLYA</sequence>
<proteinExistence type="predicted"/>
<dbReference type="GeneID" id="301340103"/>
<evidence type="ECO:0000313" key="1">
    <source>
        <dbReference type="EMBL" id="MCT7946963.1"/>
    </source>
</evidence>
<dbReference type="EMBL" id="JAMTCC010000030">
    <property type="protein sequence ID" value="MCT7946963.1"/>
    <property type="molecule type" value="Genomic_DNA"/>
</dbReference>
<gene>
    <name evidence="1" type="ORF">NE536_16500</name>
</gene>
<name>A0A9X2WX01_9GAMM</name>
<dbReference type="RefSeq" id="WP_006081355.1">
    <property type="nucleotide sequence ID" value="NZ_JAMTCC010000030.1"/>
</dbReference>
<dbReference type="AlphaFoldDB" id="A0A9X2WX01"/>
<organism evidence="1 2">
    <name type="scientific">Shewanella septentrionalis</name>
    <dbReference type="NCBI Taxonomy" id="2952223"/>
    <lineage>
        <taxon>Bacteria</taxon>
        <taxon>Pseudomonadati</taxon>
        <taxon>Pseudomonadota</taxon>
        <taxon>Gammaproteobacteria</taxon>
        <taxon>Alteromonadales</taxon>
        <taxon>Shewanellaceae</taxon>
        <taxon>Shewanella</taxon>
    </lineage>
</organism>
<evidence type="ECO:0000313" key="2">
    <source>
        <dbReference type="Proteomes" id="UP001155604"/>
    </source>
</evidence>
<accession>A0A9X2WX01</accession>
<reference evidence="1" key="1">
    <citation type="journal article" date="2023" name="Int. J. Syst. Evol. Microbiol.">
        <title>&lt;i&gt;Shewanella septentrionalis&lt;/i&gt; sp. nov. and &lt;i&gt;Shewanella holmiensis&lt;/i&gt; sp. nov., isolated from Baltic Sea water and sediments.</title>
        <authorList>
            <person name="Martin-Rodriguez A.J."/>
            <person name="Thorell K."/>
            <person name="Joffre E."/>
            <person name="Jensie-Markopoulos S."/>
            <person name="Moore E.R.B."/>
            <person name="Sjoling A."/>
        </authorList>
    </citation>
    <scope>NUCLEOTIDE SEQUENCE</scope>
    <source>
        <strain evidence="1">SP1W3</strain>
    </source>
</reference>
<comment type="caution">
    <text evidence="1">The sequence shown here is derived from an EMBL/GenBank/DDBJ whole genome shotgun (WGS) entry which is preliminary data.</text>
</comment>
<protein>
    <submittedName>
        <fullName evidence="1">Uncharacterized protein</fullName>
    </submittedName>
</protein>
<dbReference type="Proteomes" id="UP001155604">
    <property type="component" value="Unassembled WGS sequence"/>
</dbReference>
<keyword evidence="2" id="KW-1185">Reference proteome</keyword>